<dbReference type="EMBL" id="MU004289">
    <property type="protein sequence ID" value="KAF2662549.1"/>
    <property type="molecule type" value="Genomic_DNA"/>
</dbReference>
<evidence type="ECO:0000256" key="7">
    <source>
        <dbReference type="ARBA" id="ARBA00023132"/>
    </source>
</evidence>
<keyword evidence="6 9" id="KW-0811">Translocation</keyword>
<comment type="subunit">
    <text evidence="9">Component of the nuclear pore complex (NPC).</text>
</comment>
<protein>
    <recommendedName>
        <fullName evidence="9">Nuclear pore complex protein Nup85</fullName>
    </recommendedName>
</protein>
<dbReference type="GO" id="GO:0045893">
    <property type="term" value="P:positive regulation of DNA-templated transcription"/>
    <property type="evidence" value="ECO:0007669"/>
    <property type="project" value="TreeGrafter"/>
</dbReference>
<feature type="compositionally biased region" description="Acidic residues" evidence="10">
    <location>
        <begin position="117"/>
        <end position="159"/>
    </location>
</feature>
<evidence type="ECO:0000313" key="12">
    <source>
        <dbReference type="Proteomes" id="UP000799324"/>
    </source>
</evidence>
<evidence type="ECO:0000256" key="8">
    <source>
        <dbReference type="ARBA" id="ARBA00023242"/>
    </source>
</evidence>
<dbReference type="OrthoDB" id="5422384at2759"/>
<feature type="compositionally biased region" description="Polar residues" evidence="10">
    <location>
        <begin position="162"/>
        <end position="183"/>
    </location>
</feature>
<evidence type="ECO:0000256" key="10">
    <source>
        <dbReference type="SAM" id="MobiDB-lite"/>
    </source>
</evidence>
<keyword evidence="8 9" id="KW-0539">Nucleus</keyword>
<comment type="function">
    <text evidence="9">Functions as a component of the nuclear pore complex (NPC).</text>
</comment>
<feature type="compositionally biased region" description="Polar residues" evidence="10">
    <location>
        <begin position="51"/>
        <end position="70"/>
    </location>
</feature>
<feature type="region of interest" description="Disordered" evidence="10">
    <location>
        <begin position="1"/>
        <end position="194"/>
    </location>
</feature>
<dbReference type="Pfam" id="PF07575">
    <property type="entry name" value="Nucleopor_Nup85"/>
    <property type="match status" value="1"/>
</dbReference>
<evidence type="ECO:0000256" key="3">
    <source>
        <dbReference type="ARBA" id="ARBA00022448"/>
    </source>
</evidence>
<proteinExistence type="inferred from homology"/>
<dbReference type="GO" id="GO:0017056">
    <property type="term" value="F:structural constituent of nuclear pore"/>
    <property type="evidence" value="ECO:0007669"/>
    <property type="project" value="TreeGrafter"/>
</dbReference>
<dbReference type="GO" id="GO:0031965">
    <property type="term" value="C:nuclear membrane"/>
    <property type="evidence" value="ECO:0007669"/>
    <property type="project" value="UniProtKB-UniRule"/>
</dbReference>
<dbReference type="GO" id="GO:0006606">
    <property type="term" value="P:protein import into nucleus"/>
    <property type="evidence" value="ECO:0007669"/>
    <property type="project" value="TreeGrafter"/>
</dbReference>
<gene>
    <name evidence="11" type="ORF">K491DRAFT_764282</name>
</gene>
<dbReference type="GO" id="GO:0031080">
    <property type="term" value="C:nuclear pore outer ring"/>
    <property type="evidence" value="ECO:0007669"/>
    <property type="project" value="TreeGrafter"/>
</dbReference>
<name>A0A6A6TR60_9PLEO</name>
<feature type="compositionally biased region" description="Polar residues" evidence="10">
    <location>
        <begin position="93"/>
        <end position="116"/>
    </location>
</feature>
<organism evidence="11 12">
    <name type="scientific">Lophiostoma macrostomum CBS 122681</name>
    <dbReference type="NCBI Taxonomy" id="1314788"/>
    <lineage>
        <taxon>Eukaryota</taxon>
        <taxon>Fungi</taxon>
        <taxon>Dikarya</taxon>
        <taxon>Ascomycota</taxon>
        <taxon>Pezizomycotina</taxon>
        <taxon>Dothideomycetes</taxon>
        <taxon>Pleosporomycetidae</taxon>
        <taxon>Pleosporales</taxon>
        <taxon>Lophiostomataceae</taxon>
        <taxon>Lophiostoma</taxon>
    </lineage>
</organism>
<evidence type="ECO:0000256" key="1">
    <source>
        <dbReference type="ARBA" id="ARBA00004567"/>
    </source>
</evidence>
<sequence length="1067" mass="116671">MFRVPSSTPPSTPDSRRASRNAPSTTPAGPPPDRSFIASSTPAGPPPSALFGNSQLNLTKNLDFNRSALKSSPPKHELSGVGSGLFGAPTSARPGSQRTRSGNSFRVPSSPPSGDQSGEESTEVSEEDDDMGEEEDEDEDEDEDDEMEDDESESSEDDHQDAFTQNRPRPNDRLSQSAMSRNSVVRVPNPPIVRSDAKQSQYDLLSIAKGLVPGQGRQSMNEPDGVILEMEKFLEELHASMESDVPDRKSIVVGETAQELVTLWEASPHHFLSASSLGSSQAGAAQPLKHATRLTSLLLSLHHPSSITQTQRPSAHSLVASRPDSRHFTPIPKVLLNWLDMYHPTTSEVSLVMRETHGYSAHEQFWDAIWASAFRGNFLQTLKLLRGANLSVAETASIDGLGENGYRGDHLDNAERAVTAAVNLLEQCPVVRSDDWDVKGPDWSIFRQRVQQALYDLEEFAEGDSQNRHSMSQLPQASQFGLSQSRNGFNLSVASRRAESRVPWSVYENLSRLYKQLLGSEEEIITTASDWVDATLGLAVWWNGDEDDVAQGSFAASRRSIARSQRVRTVDITPVKAYCQRLSASLATVLESEEEDFGINTTDRTEIGLACIFDDNIEGVLQILRGWSAPVAAAVAEVASAGDWFRRADGILDQFDQSDLMVLSYNEGQRTSVSKDDLLTAYADQLSRRGQVTSQDGKVVREGWELAIQVLGRLDDSAVTDARITAILGEISLDSSDRVNKVTELCNRMGLSNQAQSVAQKYADHLRRNTQNYGDTLLYYARAHDADRIQEVLRVLVAHCIVKSIAYPPIAELDPSLNDLIQLPKQTLTKLATVDSESAQLLSNYLSGYATIRKFYDLRDEDILPQGAPKQKLRPIARKRAAANALTVIISSAASSIRGGLYDPDIETVVQVDVLLALLGEALVFVNQSKRTLTLQHLYSLLAAVEDIETAPSMIRTQCEEVLSTALAAAHDGRVPSPQSLLQKSTSNLTTASSQFSLIGSTELGSVEGQSTESSAILVRGGNVDDAKRAWDWRKGFSKDATGKDIVRVLRLGLAKETARAFAEGDI</sequence>
<comment type="similarity">
    <text evidence="2 9">Belongs to the nucleoporin Nup85 family.</text>
</comment>
<evidence type="ECO:0000256" key="5">
    <source>
        <dbReference type="ARBA" id="ARBA00022927"/>
    </source>
</evidence>
<keyword evidence="5 9" id="KW-0653">Protein transport</keyword>
<comment type="subcellular location">
    <subcellularLocation>
        <location evidence="1 9">Nucleus</location>
        <location evidence="1 9">Nuclear pore complex</location>
    </subcellularLocation>
</comment>
<reference evidence="11" key="1">
    <citation type="journal article" date="2020" name="Stud. Mycol.">
        <title>101 Dothideomycetes genomes: a test case for predicting lifestyles and emergence of pathogens.</title>
        <authorList>
            <person name="Haridas S."/>
            <person name="Albert R."/>
            <person name="Binder M."/>
            <person name="Bloem J."/>
            <person name="Labutti K."/>
            <person name="Salamov A."/>
            <person name="Andreopoulos B."/>
            <person name="Baker S."/>
            <person name="Barry K."/>
            <person name="Bills G."/>
            <person name="Bluhm B."/>
            <person name="Cannon C."/>
            <person name="Castanera R."/>
            <person name="Culley D."/>
            <person name="Daum C."/>
            <person name="Ezra D."/>
            <person name="Gonzalez J."/>
            <person name="Henrissat B."/>
            <person name="Kuo A."/>
            <person name="Liang C."/>
            <person name="Lipzen A."/>
            <person name="Lutzoni F."/>
            <person name="Magnuson J."/>
            <person name="Mondo S."/>
            <person name="Nolan M."/>
            <person name="Ohm R."/>
            <person name="Pangilinan J."/>
            <person name="Park H.-J."/>
            <person name="Ramirez L."/>
            <person name="Alfaro M."/>
            <person name="Sun H."/>
            <person name="Tritt A."/>
            <person name="Yoshinaga Y."/>
            <person name="Zwiers L.-H."/>
            <person name="Turgeon B."/>
            <person name="Goodwin S."/>
            <person name="Spatafora J."/>
            <person name="Crous P."/>
            <person name="Grigoriev I."/>
        </authorList>
    </citation>
    <scope>NUCLEOTIDE SEQUENCE</scope>
    <source>
        <strain evidence="11">CBS 122681</strain>
    </source>
</reference>
<accession>A0A6A6TR60</accession>
<evidence type="ECO:0000313" key="11">
    <source>
        <dbReference type="EMBL" id="KAF2662549.1"/>
    </source>
</evidence>
<dbReference type="GO" id="GO:0006406">
    <property type="term" value="P:mRNA export from nucleus"/>
    <property type="evidence" value="ECO:0007669"/>
    <property type="project" value="TreeGrafter"/>
</dbReference>
<evidence type="ECO:0000256" key="4">
    <source>
        <dbReference type="ARBA" id="ARBA00022816"/>
    </source>
</evidence>
<dbReference type="AlphaFoldDB" id="A0A6A6TR60"/>
<keyword evidence="3 9" id="KW-0813">Transport</keyword>
<keyword evidence="4 9" id="KW-0509">mRNA transport</keyword>
<keyword evidence="12" id="KW-1185">Reference proteome</keyword>
<dbReference type="PANTHER" id="PTHR13373:SF21">
    <property type="entry name" value="NUCLEAR PORE COMPLEX PROTEIN NUP85"/>
    <property type="match status" value="1"/>
</dbReference>
<dbReference type="Proteomes" id="UP000799324">
    <property type="component" value="Unassembled WGS sequence"/>
</dbReference>
<dbReference type="PANTHER" id="PTHR13373">
    <property type="entry name" value="FROUNT PROTEIN-RELATED"/>
    <property type="match status" value="1"/>
</dbReference>
<dbReference type="InterPro" id="IPR011502">
    <property type="entry name" value="Nucleoporin_Nup85"/>
</dbReference>
<evidence type="ECO:0000256" key="6">
    <source>
        <dbReference type="ARBA" id="ARBA00023010"/>
    </source>
</evidence>
<keyword evidence="7 9" id="KW-0906">Nuclear pore complex</keyword>
<keyword evidence="9" id="KW-0472">Membrane</keyword>
<evidence type="ECO:0000256" key="9">
    <source>
        <dbReference type="RuleBase" id="RU365073"/>
    </source>
</evidence>
<evidence type="ECO:0000256" key="2">
    <source>
        <dbReference type="ARBA" id="ARBA00005573"/>
    </source>
</evidence>